<comment type="caution">
    <text evidence="1">The sequence shown here is derived from an EMBL/GenBank/DDBJ whole genome shotgun (WGS) entry which is preliminary data.</text>
</comment>
<keyword evidence="2" id="KW-1185">Reference proteome</keyword>
<sequence length="186" mass="21191">MGFDQNWIDSIMKCVSTVSYSVVLNGQAGDIFHPTRGLRQGDPLSPFLFLICREGLSCIMRLALRDGHLKGVKASRRGPQGSWFFKKILREYGTYSGQCVNFDKSTEEKRLVTRILGVRSSNDPERYLGLPNMRIDNWSIRHLSKGGKKGFFNAILQAILTYTMACFLLPKSLCVDLESIITKFWW</sequence>
<dbReference type="AlphaFoldDB" id="A0A5B6W5N1"/>
<dbReference type="PANTHER" id="PTHR33116">
    <property type="entry name" value="REVERSE TRANSCRIPTASE ZINC-BINDING DOMAIN-CONTAINING PROTEIN-RELATED-RELATED"/>
    <property type="match status" value="1"/>
</dbReference>
<keyword evidence="1" id="KW-0548">Nucleotidyltransferase</keyword>
<dbReference type="GO" id="GO:0003964">
    <property type="term" value="F:RNA-directed DNA polymerase activity"/>
    <property type="evidence" value="ECO:0007669"/>
    <property type="project" value="UniProtKB-KW"/>
</dbReference>
<proteinExistence type="predicted"/>
<name>A0A5B6W5N1_9ROSI</name>
<reference evidence="2" key="1">
    <citation type="journal article" date="2019" name="Plant Biotechnol. J.">
        <title>Genome sequencing of the Australian wild diploid species Gossypium australe highlights disease resistance and delayed gland morphogenesis.</title>
        <authorList>
            <person name="Cai Y."/>
            <person name="Cai X."/>
            <person name="Wang Q."/>
            <person name="Wang P."/>
            <person name="Zhang Y."/>
            <person name="Cai C."/>
            <person name="Xu Y."/>
            <person name="Wang K."/>
            <person name="Zhou Z."/>
            <person name="Wang C."/>
            <person name="Geng S."/>
            <person name="Li B."/>
            <person name="Dong Q."/>
            <person name="Hou Y."/>
            <person name="Wang H."/>
            <person name="Ai P."/>
            <person name="Liu Z."/>
            <person name="Yi F."/>
            <person name="Sun M."/>
            <person name="An G."/>
            <person name="Cheng J."/>
            <person name="Zhang Y."/>
            <person name="Shi Q."/>
            <person name="Xie Y."/>
            <person name="Shi X."/>
            <person name="Chang Y."/>
            <person name="Huang F."/>
            <person name="Chen Y."/>
            <person name="Hong S."/>
            <person name="Mi L."/>
            <person name="Sun Q."/>
            <person name="Zhang L."/>
            <person name="Zhou B."/>
            <person name="Peng R."/>
            <person name="Zhang X."/>
            <person name="Liu F."/>
        </authorList>
    </citation>
    <scope>NUCLEOTIDE SEQUENCE [LARGE SCALE GENOMIC DNA]</scope>
    <source>
        <strain evidence="2">cv. PA1801</strain>
    </source>
</reference>
<evidence type="ECO:0000313" key="2">
    <source>
        <dbReference type="Proteomes" id="UP000325315"/>
    </source>
</evidence>
<dbReference type="PANTHER" id="PTHR33116:SF86">
    <property type="entry name" value="REVERSE TRANSCRIPTASE DOMAIN-CONTAINING PROTEIN"/>
    <property type="match status" value="1"/>
</dbReference>
<protein>
    <submittedName>
        <fullName evidence="1">Reverse transcriptase</fullName>
    </submittedName>
</protein>
<accession>A0A5B6W5N1</accession>
<keyword evidence="1" id="KW-0808">Transferase</keyword>
<keyword evidence="1" id="KW-0695">RNA-directed DNA polymerase</keyword>
<gene>
    <name evidence="1" type="ORF">EPI10_011097</name>
</gene>
<dbReference type="EMBL" id="SMMG02000004">
    <property type="protein sequence ID" value="KAA3477189.1"/>
    <property type="molecule type" value="Genomic_DNA"/>
</dbReference>
<dbReference type="Proteomes" id="UP000325315">
    <property type="component" value="Unassembled WGS sequence"/>
</dbReference>
<organism evidence="1 2">
    <name type="scientific">Gossypium australe</name>
    <dbReference type="NCBI Taxonomy" id="47621"/>
    <lineage>
        <taxon>Eukaryota</taxon>
        <taxon>Viridiplantae</taxon>
        <taxon>Streptophyta</taxon>
        <taxon>Embryophyta</taxon>
        <taxon>Tracheophyta</taxon>
        <taxon>Spermatophyta</taxon>
        <taxon>Magnoliopsida</taxon>
        <taxon>eudicotyledons</taxon>
        <taxon>Gunneridae</taxon>
        <taxon>Pentapetalae</taxon>
        <taxon>rosids</taxon>
        <taxon>malvids</taxon>
        <taxon>Malvales</taxon>
        <taxon>Malvaceae</taxon>
        <taxon>Malvoideae</taxon>
        <taxon>Gossypium</taxon>
    </lineage>
</organism>
<evidence type="ECO:0000313" key="1">
    <source>
        <dbReference type="EMBL" id="KAA3477189.1"/>
    </source>
</evidence>
<dbReference type="OrthoDB" id="1936608at2759"/>